<dbReference type="EMBL" id="JAQQWL010000002">
    <property type="protein sequence ID" value="KAK8086790.1"/>
    <property type="molecule type" value="Genomic_DNA"/>
</dbReference>
<dbReference type="Gene3D" id="3.40.630.30">
    <property type="match status" value="1"/>
</dbReference>
<proteinExistence type="predicted"/>
<dbReference type="Proteomes" id="UP001480595">
    <property type="component" value="Unassembled WGS sequence"/>
</dbReference>
<organism evidence="1 2">
    <name type="scientific">Apiospora phragmitis</name>
    <dbReference type="NCBI Taxonomy" id="2905665"/>
    <lineage>
        <taxon>Eukaryota</taxon>
        <taxon>Fungi</taxon>
        <taxon>Dikarya</taxon>
        <taxon>Ascomycota</taxon>
        <taxon>Pezizomycotina</taxon>
        <taxon>Sordariomycetes</taxon>
        <taxon>Xylariomycetidae</taxon>
        <taxon>Amphisphaeriales</taxon>
        <taxon>Apiosporaceae</taxon>
        <taxon>Apiospora</taxon>
    </lineage>
</organism>
<accession>A0ABR1WUF9</accession>
<evidence type="ECO:0000313" key="1">
    <source>
        <dbReference type="EMBL" id="KAK8086790.1"/>
    </source>
</evidence>
<dbReference type="GeneID" id="92086236"/>
<name>A0ABR1WUF9_9PEZI</name>
<comment type="caution">
    <text evidence="1">The sequence shown here is derived from an EMBL/GenBank/DDBJ whole genome shotgun (WGS) entry which is preliminary data.</text>
</comment>
<dbReference type="RefSeq" id="XP_066721314.1">
    <property type="nucleotide sequence ID" value="XM_066853173.1"/>
</dbReference>
<keyword evidence="2" id="KW-1185">Reference proteome</keyword>
<evidence type="ECO:0008006" key="3">
    <source>
        <dbReference type="Google" id="ProtNLM"/>
    </source>
</evidence>
<sequence length="182" mass="21353">MPDNDSQLITMDYRDFIKRLVVPADFQPPTRLQHETLVATPLRREHVREDLAAVNASRDIIHQTRGGSWPEEELTEEFNRLDMAWHEREFRDRDSFAYVVHDVAQDGSGAYVGCFYLYPMGSRTPLSTPDLLAYDVDASWWVSDDAYERGNYERLYRGLLSWLETAFPFFSKPYFSNREITQ</sequence>
<gene>
    <name evidence="1" type="ORF">PG994_001764</name>
</gene>
<evidence type="ECO:0000313" key="2">
    <source>
        <dbReference type="Proteomes" id="UP001480595"/>
    </source>
</evidence>
<reference evidence="1 2" key="1">
    <citation type="submission" date="2023-01" db="EMBL/GenBank/DDBJ databases">
        <title>Analysis of 21 Apiospora genomes using comparative genomics revels a genus with tremendous synthesis potential of carbohydrate active enzymes and secondary metabolites.</title>
        <authorList>
            <person name="Sorensen T."/>
        </authorList>
    </citation>
    <scope>NUCLEOTIDE SEQUENCE [LARGE SCALE GENOMIC DNA]</scope>
    <source>
        <strain evidence="1 2">CBS 135458</strain>
    </source>
</reference>
<protein>
    <recommendedName>
        <fullName evidence="3">GNAT family N-acetyltransferase</fullName>
    </recommendedName>
</protein>